<protein>
    <submittedName>
        <fullName evidence="3">Uncharacterized protein</fullName>
    </submittedName>
</protein>
<reference evidence="3" key="1">
    <citation type="submission" date="2022-11" db="UniProtKB">
        <authorList>
            <consortium name="WormBaseParasite"/>
        </authorList>
    </citation>
    <scope>IDENTIFICATION</scope>
</reference>
<keyword evidence="2" id="KW-1185">Reference proteome</keyword>
<evidence type="ECO:0000313" key="3">
    <source>
        <dbReference type="WBParaSite" id="nRc.2.0.1.t47656-RA"/>
    </source>
</evidence>
<proteinExistence type="predicted"/>
<accession>A0A915LCV8</accession>
<organism evidence="2 3">
    <name type="scientific">Romanomermis culicivorax</name>
    <name type="common">Nematode worm</name>
    <dbReference type="NCBI Taxonomy" id="13658"/>
    <lineage>
        <taxon>Eukaryota</taxon>
        <taxon>Metazoa</taxon>
        <taxon>Ecdysozoa</taxon>
        <taxon>Nematoda</taxon>
        <taxon>Enoplea</taxon>
        <taxon>Dorylaimia</taxon>
        <taxon>Mermithida</taxon>
        <taxon>Mermithoidea</taxon>
        <taxon>Mermithidae</taxon>
        <taxon>Romanomermis</taxon>
    </lineage>
</organism>
<feature type="transmembrane region" description="Helical" evidence="1">
    <location>
        <begin position="27"/>
        <end position="46"/>
    </location>
</feature>
<sequence length="64" mass="7273">MVCQILRQRFDVLPSTMHSVILKRQKIHLLVVCCLPSTNFVLVDVLRTAAVLPTPFDVKLVVEK</sequence>
<dbReference type="AlphaFoldDB" id="A0A915LCV8"/>
<dbReference type="WBParaSite" id="nRc.2.0.1.t47656-RA">
    <property type="protein sequence ID" value="nRc.2.0.1.t47656-RA"/>
    <property type="gene ID" value="nRc.2.0.1.g47656"/>
</dbReference>
<keyword evidence="1" id="KW-1133">Transmembrane helix</keyword>
<name>A0A915LCV8_ROMCU</name>
<evidence type="ECO:0000256" key="1">
    <source>
        <dbReference type="SAM" id="Phobius"/>
    </source>
</evidence>
<evidence type="ECO:0000313" key="2">
    <source>
        <dbReference type="Proteomes" id="UP000887565"/>
    </source>
</evidence>
<dbReference type="Proteomes" id="UP000887565">
    <property type="component" value="Unplaced"/>
</dbReference>
<keyword evidence="1" id="KW-0812">Transmembrane</keyword>
<keyword evidence="1" id="KW-0472">Membrane</keyword>